<dbReference type="SUPFAM" id="SSF48452">
    <property type="entry name" value="TPR-like"/>
    <property type="match status" value="1"/>
</dbReference>
<dbReference type="NCBIfam" id="TIGR00254">
    <property type="entry name" value="GGDEF"/>
    <property type="match status" value="1"/>
</dbReference>
<gene>
    <name evidence="3" type="ORF">FE810_04705</name>
</gene>
<dbReference type="InterPro" id="IPR043128">
    <property type="entry name" value="Rev_trsase/Diguanyl_cyclase"/>
</dbReference>
<dbReference type="Gene3D" id="3.30.70.270">
    <property type="match status" value="1"/>
</dbReference>
<dbReference type="AlphaFoldDB" id="A0A5R9ITZ1"/>
<dbReference type="SUPFAM" id="SSF55073">
    <property type="entry name" value="Nucleotide cyclase"/>
    <property type="match status" value="1"/>
</dbReference>
<name>A0A5R9ITZ1_9GAMM</name>
<feature type="transmembrane region" description="Helical" evidence="1">
    <location>
        <begin position="480"/>
        <end position="500"/>
    </location>
</feature>
<reference evidence="3 4" key="1">
    <citation type="submission" date="2019-05" db="EMBL/GenBank/DDBJ databases">
        <title>Genome sequences of Thalassotalea litorea 1K03283.</title>
        <authorList>
            <person name="Zhang D."/>
        </authorList>
    </citation>
    <scope>NUCLEOTIDE SEQUENCE [LARGE SCALE GENOMIC DNA]</scope>
    <source>
        <strain evidence="3 4">MCCC 1K03283</strain>
    </source>
</reference>
<protein>
    <submittedName>
        <fullName evidence="3">GGDEF domain-containing protein</fullName>
    </submittedName>
</protein>
<dbReference type="Proteomes" id="UP000307790">
    <property type="component" value="Unassembled WGS sequence"/>
</dbReference>
<keyword evidence="4" id="KW-1185">Reference proteome</keyword>
<dbReference type="PROSITE" id="PS50887">
    <property type="entry name" value="GGDEF"/>
    <property type="match status" value="1"/>
</dbReference>
<feature type="domain" description="GGDEF" evidence="2">
    <location>
        <begin position="542"/>
        <end position="676"/>
    </location>
</feature>
<sequence length="699" mass="79959">MSPIEIMTHKVTKRSHTKRLAGRRLMFKMLKPGMWLSSSSLLSKIFCNKGPRISLYLRGNRKQFSLSRAQQKKPQTVAMIVITLFGLNLIGSAWATNQAADNPTAITADSGNDNYSQWTTEDLLRNAEQYRSTDIELSKALLDILALRSLDNQQHAQYSYLRAYHLILIGEYQQSLTAFTQLSASKNVNTRLQALSYILNLHLLERNYQQAFSQLDSILTLLSHPDIEPKLYTKTLMGIGYFYNKLGAYRQALDYLGRLTNRPLTKRQQCLVFAHKLDALIGLDQTSPQDVLYHSTLNFCTSIGENIIVEGVIADMALLQIREANYSWVIETLESRLASVEQNNYPMNMAEFYAHLAVSYYRMENAQKAWFYGTKAMSYSESFKINSSLHQASKIMAELAKSQGTPEQAYIYLADKLERQQTHFIQQRAQEGVRQNLEFELEKNKQLFTDLSIHLAKQNSQIRIVNQEIDTLNKQNLISLGYIGLGIFVVLGLGLSVFGTRKSKEAILKKSQLDDLTQVYDRAHLLKHFSSKWKDIQSMDEQKACLFCLQLDQLSEINYRNGHNLADWLIEKTSQILRNNAPHSSLIGRYKGSMLVMLLPATDMHRLLQIQGRVIEQIERLNPSIFLTYKFPYHSTSMLVNLQGRKQNIYALLAHCQAKMAVKTQTKGHKLIIDDVTHQQDNEIATQQVPDQPVELNQS</sequence>
<dbReference type="Pfam" id="PF00990">
    <property type="entry name" value="GGDEF"/>
    <property type="match status" value="1"/>
</dbReference>
<dbReference type="SMART" id="SM00267">
    <property type="entry name" value="GGDEF"/>
    <property type="match status" value="1"/>
</dbReference>
<keyword evidence="1" id="KW-1133">Transmembrane helix</keyword>
<keyword evidence="1" id="KW-0472">Membrane</keyword>
<dbReference type="EMBL" id="VCBC01000004">
    <property type="protein sequence ID" value="TLU66811.1"/>
    <property type="molecule type" value="Genomic_DNA"/>
</dbReference>
<proteinExistence type="predicted"/>
<dbReference type="InterPro" id="IPR000160">
    <property type="entry name" value="GGDEF_dom"/>
</dbReference>
<dbReference type="InterPro" id="IPR029787">
    <property type="entry name" value="Nucleotide_cyclase"/>
</dbReference>
<comment type="caution">
    <text evidence="3">The sequence shown here is derived from an EMBL/GenBank/DDBJ whole genome shotgun (WGS) entry which is preliminary data.</text>
</comment>
<evidence type="ECO:0000259" key="2">
    <source>
        <dbReference type="PROSITE" id="PS50887"/>
    </source>
</evidence>
<evidence type="ECO:0000313" key="3">
    <source>
        <dbReference type="EMBL" id="TLU66811.1"/>
    </source>
</evidence>
<keyword evidence="1" id="KW-0812">Transmembrane</keyword>
<evidence type="ECO:0000313" key="4">
    <source>
        <dbReference type="Proteomes" id="UP000307790"/>
    </source>
</evidence>
<dbReference type="OrthoDB" id="6396269at2"/>
<evidence type="ECO:0000256" key="1">
    <source>
        <dbReference type="SAM" id="Phobius"/>
    </source>
</evidence>
<organism evidence="3 4">
    <name type="scientific">Thalassotalea litorea</name>
    <dbReference type="NCBI Taxonomy" id="2020715"/>
    <lineage>
        <taxon>Bacteria</taxon>
        <taxon>Pseudomonadati</taxon>
        <taxon>Pseudomonadota</taxon>
        <taxon>Gammaproteobacteria</taxon>
        <taxon>Alteromonadales</taxon>
        <taxon>Colwelliaceae</taxon>
        <taxon>Thalassotalea</taxon>
    </lineage>
</organism>
<dbReference type="InterPro" id="IPR011990">
    <property type="entry name" value="TPR-like_helical_dom_sf"/>
</dbReference>
<dbReference type="Gene3D" id="1.25.40.10">
    <property type="entry name" value="Tetratricopeptide repeat domain"/>
    <property type="match status" value="2"/>
</dbReference>
<accession>A0A5R9ITZ1</accession>